<feature type="compositionally biased region" description="Basic and acidic residues" evidence="1">
    <location>
        <begin position="1"/>
        <end position="18"/>
    </location>
</feature>
<keyword evidence="3" id="KW-1185">Reference proteome</keyword>
<proteinExistence type="predicted"/>
<name>A0A6N9YQZ5_9ACTN</name>
<evidence type="ECO:0000313" key="3">
    <source>
        <dbReference type="Proteomes" id="UP000469185"/>
    </source>
</evidence>
<gene>
    <name evidence="2" type="ORF">G1H11_18800</name>
</gene>
<protein>
    <submittedName>
        <fullName evidence="2">Uncharacterized protein</fullName>
    </submittedName>
</protein>
<dbReference type="AlphaFoldDB" id="A0A6N9YQZ5"/>
<organism evidence="2 3">
    <name type="scientific">Phytoactinopolyspora alkaliphila</name>
    <dbReference type="NCBI Taxonomy" id="1783498"/>
    <lineage>
        <taxon>Bacteria</taxon>
        <taxon>Bacillati</taxon>
        <taxon>Actinomycetota</taxon>
        <taxon>Actinomycetes</taxon>
        <taxon>Jiangellales</taxon>
        <taxon>Jiangellaceae</taxon>
        <taxon>Phytoactinopolyspora</taxon>
    </lineage>
</organism>
<dbReference type="Proteomes" id="UP000469185">
    <property type="component" value="Unassembled WGS sequence"/>
</dbReference>
<evidence type="ECO:0000313" key="2">
    <source>
        <dbReference type="EMBL" id="NED97350.1"/>
    </source>
</evidence>
<comment type="caution">
    <text evidence="2">The sequence shown here is derived from an EMBL/GenBank/DDBJ whole genome shotgun (WGS) entry which is preliminary data.</text>
</comment>
<evidence type="ECO:0000256" key="1">
    <source>
        <dbReference type="SAM" id="MobiDB-lite"/>
    </source>
</evidence>
<dbReference type="RefSeq" id="WP_163820140.1">
    <property type="nucleotide sequence ID" value="NZ_JAAGOB010000011.1"/>
</dbReference>
<accession>A0A6N9YQZ5</accession>
<feature type="region of interest" description="Disordered" evidence="1">
    <location>
        <begin position="1"/>
        <end position="30"/>
    </location>
</feature>
<dbReference type="EMBL" id="JAAGOB010000011">
    <property type="protein sequence ID" value="NED97350.1"/>
    <property type="molecule type" value="Genomic_DNA"/>
</dbReference>
<sequence length="250" mass="26741">MVRDTRHLDGSGGERDPQSEPLTYPGRPVPGTGVILGDAFHQVNAAELDGLLRVEGGVPLSERTPVLAVGSNASPAQLRRKLPAQPPRRLVLPITAVDVGNLAPGVSAHVSRPGYVPATPVAAPGETSRLVVVWLDTSQLRAMDATEPNYDRTALPADRFPVRHETGAPSACSCEVYVSHHGCLTDRSGAVRRLEPQSVLIQSLLAGSPALRELAGETPESFVCVMRRDPSARQKARRLFITEGRVSLFS</sequence>
<reference evidence="2 3" key="1">
    <citation type="submission" date="2020-02" db="EMBL/GenBank/DDBJ databases">
        <authorList>
            <person name="Li X.-J."/>
            <person name="Feng X.-M."/>
        </authorList>
    </citation>
    <scope>NUCLEOTIDE SEQUENCE [LARGE SCALE GENOMIC DNA]</scope>
    <source>
        <strain evidence="2 3">CGMCC 4.7225</strain>
    </source>
</reference>